<organism evidence="8 9">
    <name type="scientific">Candidatus Giovannonibacteria bacterium GW2011_GWA2_44_13b</name>
    <dbReference type="NCBI Taxonomy" id="1618647"/>
    <lineage>
        <taxon>Bacteria</taxon>
        <taxon>Candidatus Giovannoniibacteriota</taxon>
    </lineage>
</organism>
<dbReference type="SUPFAM" id="SSF53137">
    <property type="entry name" value="Translational machinery components"/>
    <property type="match status" value="1"/>
</dbReference>
<reference evidence="8 9" key="1">
    <citation type="journal article" date="2015" name="Nature">
        <title>rRNA introns, odd ribosomes, and small enigmatic genomes across a large radiation of phyla.</title>
        <authorList>
            <person name="Brown C.T."/>
            <person name="Hug L.A."/>
            <person name="Thomas B.C."/>
            <person name="Sharon I."/>
            <person name="Castelle C.J."/>
            <person name="Singh A."/>
            <person name="Wilkins M.J."/>
            <person name="Williams K.H."/>
            <person name="Banfield J.F."/>
        </authorList>
    </citation>
    <scope>NUCLEOTIDE SEQUENCE [LARGE SCALE GENOMIC DNA]</scope>
</reference>
<dbReference type="InterPro" id="IPR005484">
    <property type="entry name" value="Ribosomal_uL18_bac/plant/anim"/>
</dbReference>
<dbReference type="Gene3D" id="3.30.420.100">
    <property type="match status" value="1"/>
</dbReference>
<evidence type="ECO:0000256" key="4">
    <source>
        <dbReference type="ARBA" id="ARBA00022980"/>
    </source>
</evidence>
<dbReference type="PANTHER" id="PTHR12899">
    <property type="entry name" value="39S RIBOSOMAL PROTEIN L18, MITOCHONDRIAL"/>
    <property type="match status" value="1"/>
</dbReference>
<sequence>MKRKILKRVLRHRKIRSRISGSKSRPRLSLYRSNKHLFLQLIDDEKGGTILGLRDDDLLKGKKNLKKTEKAFEAGYAFAKLALEKGIKEAVFDRGGYRYQGRVRKLAEGAREGGLKF</sequence>
<evidence type="ECO:0000256" key="1">
    <source>
        <dbReference type="ARBA" id="ARBA00007116"/>
    </source>
</evidence>
<evidence type="ECO:0000256" key="5">
    <source>
        <dbReference type="ARBA" id="ARBA00023274"/>
    </source>
</evidence>
<evidence type="ECO:0000256" key="3">
    <source>
        <dbReference type="ARBA" id="ARBA00022884"/>
    </source>
</evidence>
<dbReference type="PANTHER" id="PTHR12899:SF3">
    <property type="entry name" value="LARGE RIBOSOMAL SUBUNIT PROTEIN UL18M"/>
    <property type="match status" value="1"/>
</dbReference>
<dbReference type="AlphaFoldDB" id="A0A0G1JBL9"/>
<dbReference type="STRING" id="1618647.UW30_C0008G0026"/>
<dbReference type="Pfam" id="PF00861">
    <property type="entry name" value="Ribosomal_L18p"/>
    <property type="match status" value="1"/>
</dbReference>
<gene>
    <name evidence="7" type="primary">rplR</name>
    <name evidence="8" type="ORF">UW30_C0008G0026</name>
</gene>
<proteinExistence type="inferred from homology"/>
<dbReference type="Proteomes" id="UP000034736">
    <property type="component" value="Unassembled WGS sequence"/>
</dbReference>
<accession>A0A0G1JBL9</accession>
<dbReference type="NCBIfam" id="TIGR00060">
    <property type="entry name" value="L18_bact"/>
    <property type="match status" value="1"/>
</dbReference>
<dbReference type="GO" id="GO:0003735">
    <property type="term" value="F:structural constituent of ribosome"/>
    <property type="evidence" value="ECO:0007669"/>
    <property type="project" value="InterPro"/>
</dbReference>
<dbReference type="PATRIC" id="fig|1618647.3.peg.413"/>
<comment type="similarity">
    <text evidence="1 7">Belongs to the universal ribosomal protein uL18 family.</text>
</comment>
<comment type="subunit">
    <text evidence="7">Part of the 50S ribosomal subunit; part of the 5S rRNA/L5/L18/L25 subcomplex. Contacts the 5S and 23S rRNAs.</text>
</comment>
<dbReference type="GO" id="GO:0022625">
    <property type="term" value="C:cytosolic large ribosomal subunit"/>
    <property type="evidence" value="ECO:0007669"/>
    <property type="project" value="TreeGrafter"/>
</dbReference>
<protein>
    <recommendedName>
        <fullName evidence="6 7">Large ribosomal subunit protein uL18</fullName>
    </recommendedName>
</protein>
<dbReference type="HAMAP" id="MF_01337_B">
    <property type="entry name" value="Ribosomal_uL18_B"/>
    <property type="match status" value="1"/>
</dbReference>
<dbReference type="InterPro" id="IPR004389">
    <property type="entry name" value="Ribosomal_uL18_bac-type"/>
</dbReference>
<dbReference type="GO" id="GO:0008097">
    <property type="term" value="F:5S rRNA binding"/>
    <property type="evidence" value="ECO:0007669"/>
    <property type="project" value="TreeGrafter"/>
</dbReference>
<comment type="caution">
    <text evidence="8">The sequence shown here is derived from an EMBL/GenBank/DDBJ whole genome shotgun (WGS) entry which is preliminary data.</text>
</comment>
<comment type="function">
    <text evidence="7">This is one of the proteins that bind and probably mediate the attachment of the 5S RNA into the large ribosomal subunit, where it forms part of the central protuberance.</text>
</comment>
<evidence type="ECO:0000313" key="8">
    <source>
        <dbReference type="EMBL" id="KKT41407.1"/>
    </source>
</evidence>
<dbReference type="EMBL" id="LCHU01000008">
    <property type="protein sequence ID" value="KKT41407.1"/>
    <property type="molecule type" value="Genomic_DNA"/>
</dbReference>
<keyword evidence="2 7" id="KW-0699">rRNA-binding</keyword>
<dbReference type="GO" id="GO:0006412">
    <property type="term" value="P:translation"/>
    <property type="evidence" value="ECO:0007669"/>
    <property type="project" value="UniProtKB-UniRule"/>
</dbReference>
<name>A0A0G1JBL9_9BACT</name>
<evidence type="ECO:0000313" key="9">
    <source>
        <dbReference type="Proteomes" id="UP000034736"/>
    </source>
</evidence>
<dbReference type="CDD" id="cd00432">
    <property type="entry name" value="Ribosomal_L18_L5e"/>
    <property type="match status" value="1"/>
</dbReference>
<evidence type="ECO:0000256" key="6">
    <source>
        <dbReference type="ARBA" id="ARBA00035197"/>
    </source>
</evidence>
<dbReference type="InterPro" id="IPR057268">
    <property type="entry name" value="Ribosomal_L18"/>
</dbReference>
<keyword evidence="4 7" id="KW-0689">Ribosomal protein</keyword>
<evidence type="ECO:0000256" key="2">
    <source>
        <dbReference type="ARBA" id="ARBA00022730"/>
    </source>
</evidence>
<keyword evidence="3 7" id="KW-0694">RNA-binding</keyword>
<evidence type="ECO:0000256" key="7">
    <source>
        <dbReference type="HAMAP-Rule" id="MF_01337"/>
    </source>
</evidence>
<keyword evidence="5 7" id="KW-0687">Ribonucleoprotein</keyword>